<proteinExistence type="predicted"/>
<protein>
    <submittedName>
        <fullName evidence="1">Uncharacterized protein</fullName>
    </submittedName>
</protein>
<dbReference type="AlphaFoldDB" id="A0A562ZLC1"/>
<comment type="caution">
    <text evidence="1">The sequence shown here is derived from an EMBL/GenBank/DDBJ whole genome shotgun (WGS) entry which is preliminary data.</text>
</comment>
<dbReference type="EMBL" id="VOBQ01000016">
    <property type="protein sequence ID" value="TWO69135.1"/>
    <property type="molecule type" value="Genomic_DNA"/>
</dbReference>
<accession>A0A562ZLC1</accession>
<dbReference type="Proteomes" id="UP000318199">
    <property type="component" value="Unassembled WGS sequence"/>
</dbReference>
<dbReference type="RefSeq" id="WP_145894945.1">
    <property type="nucleotide sequence ID" value="NZ_VOBQ01000016.1"/>
</dbReference>
<reference evidence="1 2" key="1">
    <citation type="submission" date="2019-07" db="EMBL/GenBank/DDBJ databases">
        <title>Caenimonas sedimenti sp. nov., isolated from activated sludge.</title>
        <authorList>
            <person name="Xu J."/>
        </authorList>
    </citation>
    <scope>NUCLEOTIDE SEQUENCE [LARGE SCALE GENOMIC DNA]</scope>
    <source>
        <strain evidence="1 2">HX-9-20</strain>
    </source>
</reference>
<sequence>MTKNPPPTSISDYFIGSNRHLKILCFQLQRAEIERRSTKRALRWLKGLSSNRESAWANRNTMALQVFGYDSDERELWQIPEVCQFMQDLHRKWKYWFFFASHEVPTLSVLEACILGAEQVSPGVQKVDTAKSQRYFAECAEAMNRLFERFDFPWEENDRIGAGIMKVYQDRATRQ</sequence>
<evidence type="ECO:0000313" key="2">
    <source>
        <dbReference type="Proteomes" id="UP000318199"/>
    </source>
</evidence>
<name>A0A562ZLC1_9BURK</name>
<gene>
    <name evidence="1" type="ORF">FN976_20590</name>
</gene>
<evidence type="ECO:0000313" key="1">
    <source>
        <dbReference type="EMBL" id="TWO69135.1"/>
    </source>
</evidence>
<keyword evidence="2" id="KW-1185">Reference proteome</keyword>
<dbReference type="OrthoDB" id="4951670at2"/>
<organism evidence="1 2">
    <name type="scientific">Caenimonas sedimenti</name>
    <dbReference type="NCBI Taxonomy" id="2596921"/>
    <lineage>
        <taxon>Bacteria</taxon>
        <taxon>Pseudomonadati</taxon>
        <taxon>Pseudomonadota</taxon>
        <taxon>Betaproteobacteria</taxon>
        <taxon>Burkholderiales</taxon>
        <taxon>Comamonadaceae</taxon>
        <taxon>Caenimonas</taxon>
    </lineage>
</organism>